<dbReference type="AlphaFoldDB" id="A0A271IYM3"/>
<evidence type="ECO:0008006" key="4">
    <source>
        <dbReference type="Google" id="ProtNLM"/>
    </source>
</evidence>
<dbReference type="Proteomes" id="UP000216339">
    <property type="component" value="Unassembled WGS sequence"/>
</dbReference>
<accession>A0A271IYM3</accession>
<feature type="chain" id="PRO_5013035255" description="Outer membrane protein beta-barrel domain-containing protein" evidence="1">
    <location>
        <begin position="19"/>
        <end position="232"/>
    </location>
</feature>
<keyword evidence="1" id="KW-0732">Signal</keyword>
<proteinExistence type="predicted"/>
<organism evidence="2 3">
    <name type="scientific">Rubrivirga marina</name>
    <dbReference type="NCBI Taxonomy" id="1196024"/>
    <lineage>
        <taxon>Bacteria</taxon>
        <taxon>Pseudomonadati</taxon>
        <taxon>Rhodothermota</taxon>
        <taxon>Rhodothermia</taxon>
        <taxon>Rhodothermales</taxon>
        <taxon>Rubricoccaceae</taxon>
        <taxon>Rubrivirga</taxon>
    </lineage>
</organism>
<gene>
    <name evidence="2" type="ORF">BSZ37_04735</name>
</gene>
<evidence type="ECO:0000313" key="2">
    <source>
        <dbReference type="EMBL" id="PAP75795.1"/>
    </source>
</evidence>
<name>A0A271IYM3_9BACT</name>
<keyword evidence="3" id="KW-1185">Reference proteome</keyword>
<evidence type="ECO:0000313" key="3">
    <source>
        <dbReference type="Proteomes" id="UP000216339"/>
    </source>
</evidence>
<sequence>MRTLLLLVPLLASVAVSAQPSVTVSGFAAVPQGSFADALGTAGGGLAVGAFYNVPRSPVAVGLEGTVALYGYERREVPLSLTIPDVRVGVTTSNNLAQGLAVLRLQVPGGAVRPYVDGVAGLTYLFTETSVGDDDHYGSGYGEPLSSVNYDDLAFTTGAGLGVQVRLGSFDTDEGRPGSVSLDARVRYLSGTEATFLGRGDIDRFRDGTIRVYPRRSRTDFLAPHLGVTFTF</sequence>
<protein>
    <recommendedName>
        <fullName evidence="4">Outer membrane protein beta-barrel domain-containing protein</fullName>
    </recommendedName>
</protein>
<comment type="caution">
    <text evidence="2">The sequence shown here is derived from an EMBL/GenBank/DDBJ whole genome shotgun (WGS) entry which is preliminary data.</text>
</comment>
<evidence type="ECO:0000256" key="1">
    <source>
        <dbReference type="SAM" id="SignalP"/>
    </source>
</evidence>
<feature type="signal peptide" evidence="1">
    <location>
        <begin position="1"/>
        <end position="18"/>
    </location>
</feature>
<reference evidence="2 3" key="1">
    <citation type="submission" date="2016-11" db="EMBL/GenBank/DDBJ databases">
        <title>Study of marine rhodopsin-containing bacteria.</title>
        <authorList>
            <person name="Yoshizawa S."/>
            <person name="Kumagai Y."/>
            <person name="Kogure K."/>
        </authorList>
    </citation>
    <scope>NUCLEOTIDE SEQUENCE [LARGE SCALE GENOMIC DNA]</scope>
    <source>
        <strain evidence="2 3">SAORIC-28</strain>
    </source>
</reference>
<dbReference type="EMBL" id="MQWD01000001">
    <property type="protein sequence ID" value="PAP75795.1"/>
    <property type="molecule type" value="Genomic_DNA"/>
</dbReference>
<dbReference type="OrthoDB" id="1492607at2"/>
<dbReference type="RefSeq" id="WP_095509439.1">
    <property type="nucleotide sequence ID" value="NZ_MQWD01000001.1"/>
</dbReference>